<evidence type="ECO:0000313" key="2">
    <source>
        <dbReference type="EMBL" id="KYN21521.1"/>
    </source>
</evidence>
<evidence type="ECO:0000256" key="1">
    <source>
        <dbReference type="SAM" id="MobiDB-lite"/>
    </source>
</evidence>
<gene>
    <name evidence="2" type="ORF">ALC57_06135</name>
</gene>
<name>A0A195E8T2_9HYME</name>
<keyword evidence="3" id="KW-1185">Reference proteome</keyword>
<organism evidence="2 3">
    <name type="scientific">Trachymyrmex cornetzi</name>
    <dbReference type="NCBI Taxonomy" id="471704"/>
    <lineage>
        <taxon>Eukaryota</taxon>
        <taxon>Metazoa</taxon>
        <taxon>Ecdysozoa</taxon>
        <taxon>Arthropoda</taxon>
        <taxon>Hexapoda</taxon>
        <taxon>Insecta</taxon>
        <taxon>Pterygota</taxon>
        <taxon>Neoptera</taxon>
        <taxon>Endopterygota</taxon>
        <taxon>Hymenoptera</taxon>
        <taxon>Apocrita</taxon>
        <taxon>Aculeata</taxon>
        <taxon>Formicoidea</taxon>
        <taxon>Formicidae</taxon>
        <taxon>Myrmicinae</taxon>
        <taxon>Trachymyrmex</taxon>
    </lineage>
</organism>
<feature type="compositionally biased region" description="Basic and acidic residues" evidence="1">
    <location>
        <begin position="46"/>
        <end position="59"/>
    </location>
</feature>
<sequence length="67" mass="7331">MLLRAQGESIDVYISVSDVIDHERNDSGGPVRKLLIALQCDLSAGDSRRGKKGYERGARAWDTISSP</sequence>
<reference evidence="2 3" key="1">
    <citation type="submission" date="2015-09" db="EMBL/GenBank/DDBJ databases">
        <title>Trachymyrmex cornetzi WGS genome.</title>
        <authorList>
            <person name="Nygaard S."/>
            <person name="Hu H."/>
            <person name="Boomsma J."/>
            <person name="Zhang G."/>
        </authorList>
    </citation>
    <scope>NUCLEOTIDE SEQUENCE [LARGE SCALE GENOMIC DNA]</scope>
    <source>
        <strain evidence="2">Tcor2-1</strain>
        <tissue evidence="2">Whole body</tissue>
    </source>
</reference>
<evidence type="ECO:0000313" key="3">
    <source>
        <dbReference type="Proteomes" id="UP000078492"/>
    </source>
</evidence>
<protein>
    <submittedName>
        <fullName evidence="2">Uncharacterized protein</fullName>
    </submittedName>
</protein>
<dbReference type="EMBL" id="KQ979440">
    <property type="protein sequence ID" value="KYN21521.1"/>
    <property type="molecule type" value="Genomic_DNA"/>
</dbReference>
<dbReference type="Proteomes" id="UP000078492">
    <property type="component" value="Unassembled WGS sequence"/>
</dbReference>
<dbReference type="AlphaFoldDB" id="A0A195E8T2"/>
<accession>A0A195E8T2</accession>
<proteinExistence type="predicted"/>
<feature type="region of interest" description="Disordered" evidence="1">
    <location>
        <begin position="45"/>
        <end position="67"/>
    </location>
</feature>